<keyword evidence="2" id="KW-1003">Cell membrane</keyword>
<feature type="transmembrane region" description="Helical" evidence="6">
    <location>
        <begin position="135"/>
        <end position="155"/>
    </location>
</feature>
<feature type="transmembrane region" description="Helical" evidence="6">
    <location>
        <begin position="310"/>
        <end position="329"/>
    </location>
</feature>
<keyword evidence="8" id="KW-1185">Reference proteome</keyword>
<evidence type="ECO:0000313" key="8">
    <source>
        <dbReference type="Proteomes" id="UP000321598"/>
    </source>
</evidence>
<gene>
    <name evidence="7" type="ORF">SAR03_18050</name>
</gene>
<feature type="transmembrane region" description="Helical" evidence="6">
    <location>
        <begin position="39"/>
        <end position="60"/>
    </location>
</feature>
<reference evidence="7 8" key="1">
    <citation type="submission" date="2019-07" db="EMBL/GenBank/DDBJ databases">
        <title>Whole genome shotgun sequence of Staphylococcus arlettae NBRC 109765.</title>
        <authorList>
            <person name="Hosoyama A."/>
            <person name="Uohara A."/>
            <person name="Ohji S."/>
            <person name="Ichikawa N."/>
        </authorList>
    </citation>
    <scope>NUCLEOTIDE SEQUENCE [LARGE SCALE GENOMIC DNA]</scope>
    <source>
        <strain evidence="7 8">NBRC 109765</strain>
    </source>
</reference>
<evidence type="ECO:0000256" key="1">
    <source>
        <dbReference type="ARBA" id="ARBA00004651"/>
    </source>
</evidence>
<feature type="transmembrane region" description="Helical" evidence="6">
    <location>
        <begin position="161"/>
        <end position="178"/>
    </location>
</feature>
<feature type="transmembrane region" description="Helical" evidence="6">
    <location>
        <begin position="264"/>
        <end position="286"/>
    </location>
</feature>
<keyword evidence="4 6" id="KW-1133">Transmembrane helix</keyword>
<keyword evidence="3 6" id="KW-0812">Transmembrane</keyword>
<comment type="caution">
    <text evidence="7">The sequence shown here is derived from an EMBL/GenBank/DDBJ whole genome shotgun (WGS) entry which is preliminary data.</text>
</comment>
<keyword evidence="5 6" id="KW-0472">Membrane</keyword>
<feature type="transmembrane region" description="Helical" evidence="6">
    <location>
        <begin position="72"/>
        <end position="94"/>
    </location>
</feature>
<dbReference type="InterPro" id="IPR050833">
    <property type="entry name" value="Poly_Biosynth_Transport"/>
</dbReference>
<feature type="transmembrane region" description="Helical" evidence="6">
    <location>
        <begin position="341"/>
        <end position="361"/>
    </location>
</feature>
<dbReference type="EMBL" id="BKAV01000020">
    <property type="protein sequence ID" value="GEQ00768.1"/>
    <property type="molecule type" value="Genomic_DNA"/>
</dbReference>
<feature type="transmembrane region" description="Helical" evidence="6">
    <location>
        <begin position="100"/>
        <end position="123"/>
    </location>
</feature>
<dbReference type="RefSeq" id="WP_103387788.1">
    <property type="nucleotide sequence ID" value="NZ_BKAV01000020.1"/>
</dbReference>
<dbReference type="PANTHER" id="PTHR30250">
    <property type="entry name" value="PST FAMILY PREDICTED COLANIC ACID TRANSPORTER"/>
    <property type="match status" value="1"/>
</dbReference>
<organism evidence="7 8">
    <name type="scientific">Staphylococcus arlettae</name>
    <dbReference type="NCBI Taxonomy" id="29378"/>
    <lineage>
        <taxon>Bacteria</taxon>
        <taxon>Bacillati</taxon>
        <taxon>Bacillota</taxon>
        <taxon>Bacilli</taxon>
        <taxon>Bacillales</taxon>
        <taxon>Staphylococcaceae</taxon>
        <taxon>Staphylococcus</taxon>
    </lineage>
</organism>
<evidence type="ECO:0000256" key="4">
    <source>
        <dbReference type="ARBA" id="ARBA00022989"/>
    </source>
</evidence>
<comment type="subcellular location">
    <subcellularLocation>
        <location evidence="1">Cell membrane</location>
        <topology evidence="1">Multi-pass membrane protein</topology>
    </subcellularLocation>
</comment>
<evidence type="ECO:0008006" key="9">
    <source>
        <dbReference type="Google" id="ProtNLM"/>
    </source>
</evidence>
<feature type="transmembrane region" description="Helical" evidence="6">
    <location>
        <begin position="7"/>
        <end position="27"/>
    </location>
</feature>
<feature type="transmembrane region" description="Helical" evidence="6">
    <location>
        <begin position="229"/>
        <end position="252"/>
    </location>
</feature>
<evidence type="ECO:0000256" key="3">
    <source>
        <dbReference type="ARBA" id="ARBA00022692"/>
    </source>
</evidence>
<evidence type="ECO:0000256" key="6">
    <source>
        <dbReference type="SAM" id="Phobius"/>
    </source>
</evidence>
<feature type="transmembrane region" description="Helical" evidence="6">
    <location>
        <begin position="190"/>
        <end position="209"/>
    </location>
</feature>
<evidence type="ECO:0000256" key="2">
    <source>
        <dbReference type="ARBA" id="ARBA00022475"/>
    </source>
</evidence>
<dbReference type="PANTHER" id="PTHR30250:SF11">
    <property type="entry name" value="O-ANTIGEN TRANSPORTER-RELATED"/>
    <property type="match status" value="1"/>
</dbReference>
<dbReference type="Proteomes" id="UP000321598">
    <property type="component" value="Unassembled WGS sequence"/>
</dbReference>
<evidence type="ECO:0000313" key="7">
    <source>
        <dbReference type="EMBL" id="GEQ00768.1"/>
    </source>
</evidence>
<evidence type="ECO:0000256" key="5">
    <source>
        <dbReference type="ARBA" id="ARBA00023136"/>
    </source>
</evidence>
<protein>
    <recommendedName>
        <fullName evidence="9">Polysaccharide biosynthesis protein</fullName>
    </recommendedName>
</protein>
<proteinExistence type="predicted"/>
<sequence>MNKSFACYLLGNILFGVSQWLIILLIIKLGTSIELGVYTYGIAVIAPLILFMSFGFNTLIVTDNYLEKQTMVMLRCYCLVVTLLFYSAIVAFFTNLTHTSFLLLIVVAVSKLAEAALDINFAYLIKLQKYGEIGLYKISMTCIQLILLIICYVYFHSLTMAVFLYSVIILIMFIRLNIKHLFRAISWSVSLKLLKLGLPLSITLALSSLNTNIPKYILESVSTIENVGIFSSLLVIYSAGNTLFFSIYNYFLPKVVEKKSDTSYLWKVLLTILGLLFTTQLILILVGTNNLSVILQTLFTSSYVHLQKEFMNVIVGSIFVYASILFDLFINAYQKYIYNTFIQLLSVGLVAITSIVLIPYFKIYGATLAFLIFGITVSITKLIISIMIIQRGNI</sequence>
<accession>A0ABQ0XVS9</accession>
<feature type="transmembrane region" description="Helical" evidence="6">
    <location>
        <begin position="367"/>
        <end position="389"/>
    </location>
</feature>
<name>A0ABQ0XVS9_9STAP</name>